<dbReference type="InterPro" id="IPR016888">
    <property type="entry name" value="UCP028498"/>
</dbReference>
<proteinExistence type="predicted"/>
<dbReference type="Proteomes" id="UP001501645">
    <property type="component" value="Unassembled WGS sequence"/>
</dbReference>
<dbReference type="EMBL" id="BAABKO010000007">
    <property type="protein sequence ID" value="GAA4784868.1"/>
    <property type="molecule type" value="Genomic_DNA"/>
</dbReference>
<accession>A0ABP9AQM0</accession>
<organism evidence="1 2">
    <name type="scientific">Microbacterium gilvum</name>
    <dbReference type="NCBI Taxonomy" id="1336204"/>
    <lineage>
        <taxon>Bacteria</taxon>
        <taxon>Bacillati</taxon>
        <taxon>Actinomycetota</taxon>
        <taxon>Actinomycetes</taxon>
        <taxon>Micrococcales</taxon>
        <taxon>Microbacteriaceae</taxon>
        <taxon>Microbacterium</taxon>
    </lineage>
</organism>
<reference evidence="2" key="1">
    <citation type="journal article" date="2019" name="Int. J. Syst. Evol. Microbiol.">
        <title>The Global Catalogue of Microorganisms (GCM) 10K type strain sequencing project: providing services to taxonomists for standard genome sequencing and annotation.</title>
        <authorList>
            <consortium name="The Broad Institute Genomics Platform"/>
            <consortium name="The Broad Institute Genome Sequencing Center for Infectious Disease"/>
            <person name="Wu L."/>
            <person name="Ma J."/>
        </authorList>
    </citation>
    <scope>NUCLEOTIDE SEQUENCE [LARGE SCALE GENOMIC DNA]</scope>
    <source>
        <strain evidence="2">JCM 18537</strain>
    </source>
</reference>
<keyword evidence="2" id="KW-1185">Reference proteome</keyword>
<evidence type="ECO:0000313" key="2">
    <source>
        <dbReference type="Proteomes" id="UP001501645"/>
    </source>
</evidence>
<evidence type="ECO:0008006" key="3">
    <source>
        <dbReference type="Google" id="ProtNLM"/>
    </source>
</evidence>
<dbReference type="RefSeq" id="WP_345441824.1">
    <property type="nucleotide sequence ID" value="NZ_BAABKO010000007.1"/>
</dbReference>
<protein>
    <recommendedName>
        <fullName evidence="3">DUF2255 family protein</fullName>
    </recommendedName>
</protein>
<name>A0ABP9AQM0_9MICO</name>
<dbReference type="Pfam" id="PF10012">
    <property type="entry name" value="DUF2255"/>
    <property type="match status" value="1"/>
</dbReference>
<gene>
    <name evidence="1" type="ORF">GCM10023351_33160</name>
</gene>
<comment type="caution">
    <text evidence="1">The sequence shown here is derived from an EMBL/GenBank/DDBJ whole genome shotgun (WGS) entry which is preliminary data.</text>
</comment>
<evidence type="ECO:0000313" key="1">
    <source>
        <dbReference type="EMBL" id="GAA4784868.1"/>
    </source>
</evidence>
<sequence>MTDWDPSDLDRIGTAEELRISSHRVDGSLRPAIPIWHVAVDGALYVRSAYGPGNGWFRRATQAGTGRVEADGAGADVAFERLADDDARHAALDAAFAEKYARFPSYVAPLLTEEARTATLRVMPAA</sequence>